<evidence type="ECO:0000313" key="3">
    <source>
        <dbReference type="EMBL" id="KAL1625473.1"/>
    </source>
</evidence>
<keyword evidence="4" id="KW-1185">Reference proteome</keyword>
<sequence length="168" mass="18453">MQFTTVFAILAGLAAAAPINPATSHKNNLEKRLDPITITILSTAAASVTTVAIEKAVDLVQAASTWDEAREEFTKEVTRKMWQERKSDNEAAVCYNMAYDVSKPDQLRELVSVKFESGPLHTDYDCFFMEGPDNRFSSHGDGGYINLAVMSVDGICSFEDSTSDVICK</sequence>
<dbReference type="EMBL" id="JAJVDC020000095">
    <property type="protein sequence ID" value="KAL1625473.1"/>
    <property type="molecule type" value="Genomic_DNA"/>
</dbReference>
<proteinExistence type="predicted"/>
<feature type="chain" id="PRO_5045952129" description="DUF7888 domain-containing protein" evidence="1">
    <location>
        <begin position="17"/>
        <end position="168"/>
    </location>
</feature>
<organism evidence="3 4">
    <name type="scientific">Neofusicoccum ribis</name>
    <dbReference type="NCBI Taxonomy" id="45134"/>
    <lineage>
        <taxon>Eukaryota</taxon>
        <taxon>Fungi</taxon>
        <taxon>Dikarya</taxon>
        <taxon>Ascomycota</taxon>
        <taxon>Pezizomycotina</taxon>
        <taxon>Dothideomycetes</taxon>
        <taxon>Dothideomycetes incertae sedis</taxon>
        <taxon>Botryosphaeriales</taxon>
        <taxon>Botryosphaeriaceae</taxon>
        <taxon>Neofusicoccum</taxon>
    </lineage>
</organism>
<dbReference type="InterPro" id="IPR057210">
    <property type="entry name" value="DUF7888"/>
</dbReference>
<dbReference type="PANTHER" id="PTHR40845">
    <property type="match status" value="1"/>
</dbReference>
<evidence type="ECO:0000313" key="4">
    <source>
        <dbReference type="Proteomes" id="UP001521116"/>
    </source>
</evidence>
<accession>A0ABR3SN79</accession>
<name>A0ABR3SN79_9PEZI</name>
<feature type="signal peptide" evidence="1">
    <location>
        <begin position="1"/>
        <end position="16"/>
    </location>
</feature>
<dbReference type="PANTHER" id="PTHR40845:SF1">
    <property type="match status" value="1"/>
</dbReference>
<reference evidence="3 4" key="1">
    <citation type="submission" date="2024-02" db="EMBL/GenBank/DDBJ databases">
        <title>De novo assembly and annotation of 12 fungi associated with fruit tree decline syndrome in Ontario, Canada.</title>
        <authorList>
            <person name="Sulman M."/>
            <person name="Ellouze W."/>
            <person name="Ilyukhin E."/>
        </authorList>
    </citation>
    <scope>NUCLEOTIDE SEQUENCE [LARGE SCALE GENOMIC DNA]</scope>
    <source>
        <strain evidence="3 4">M1-105</strain>
    </source>
</reference>
<comment type="caution">
    <text evidence="3">The sequence shown here is derived from an EMBL/GenBank/DDBJ whole genome shotgun (WGS) entry which is preliminary data.</text>
</comment>
<evidence type="ECO:0000259" key="2">
    <source>
        <dbReference type="Pfam" id="PF25411"/>
    </source>
</evidence>
<keyword evidence="1" id="KW-0732">Signal</keyword>
<protein>
    <recommendedName>
        <fullName evidence="2">DUF7888 domain-containing protein</fullName>
    </recommendedName>
</protein>
<feature type="domain" description="DUF7888" evidence="2">
    <location>
        <begin position="38"/>
        <end position="168"/>
    </location>
</feature>
<dbReference type="Proteomes" id="UP001521116">
    <property type="component" value="Unassembled WGS sequence"/>
</dbReference>
<dbReference type="Pfam" id="PF25411">
    <property type="entry name" value="DUF7888"/>
    <property type="match status" value="1"/>
</dbReference>
<gene>
    <name evidence="3" type="ORF">SLS56_007367</name>
</gene>
<evidence type="ECO:0000256" key="1">
    <source>
        <dbReference type="SAM" id="SignalP"/>
    </source>
</evidence>